<comment type="caution">
    <text evidence="1">The sequence shown here is derived from an EMBL/GenBank/DDBJ whole genome shotgun (WGS) entry which is preliminary data.</text>
</comment>
<dbReference type="RefSeq" id="WP_040742753.1">
    <property type="nucleotide sequence ID" value="NZ_QJKF01000022.1"/>
</dbReference>
<evidence type="ECO:0000313" key="1">
    <source>
        <dbReference type="EMBL" id="PXX54931.1"/>
    </source>
</evidence>
<accession>A0A318JPX4</accession>
<reference evidence="1 2" key="1">
    <citation type="submission" date="2018-05" db="EMBL/GenBank/DDBJ databases">
        <title>Genomic Encyclopedia of Type Strains, Phase IV (KMG-IV): sequencing the most valuable type-strain genomes for metagenomic binning, comparative biology and taxonomic classification.</title>
        <authorList>
            <person name="Goeker M."/>
        </authorList>
    </citation>
    <scope>NUCLEOTIDE SEQUENCE [LARGE SCALE GENOMIC DNA]</scope>
    <source>
        <strain evidence="1 2">DSM 44704</strain>
    </source>
</reference>
<sequence length="473" mass="50813">MLELVAAASAALADQSVTGLRPRVSGAVQQFTLAAVARTALAEAMTYRDDLPVPTKALERMCDLAIQVDQPDIPEKGVLDGTVMRRLLGRITYQQFVFGHAELGDVTRTLALFDDHDPTLTDMPTATQWEGALGVLLSVYLNIAFTSFVGLSKHGGQLSHASIAAAAAVGAFGAGVDAATATSVIENHFATDQGELEASAKAGEADASGHEMWVSNPLLARPMIRRPDGYLAPVVPYVLHKVTPLGMYFTGVQAFGNGFPQLVGDSFEKLVGRHLRLLATLGAQTHPEVTYGRENKRTCDWMVVLPTMVLLVECKGMRSVESARLGQEDGLRILASRVQRAREQIATTATLVSERIPELARIPHDRPIRGLVVTLEPIHNVDTYIYEDLLAPTAIQTATVSAHSLEEILPTLAGLADGQERLLAALTATPPTPAGLERAVKGVDRVRNPISLKLWDDWEASVPAIIAARHAAQ</sequence>
<dbReference type="EMBL" id="QJKF01000022">
    <property type="protein sequence ID" value="PXX54931.1"/>
    <property type="molecule type" value="Genomic_DNA"/>
</dbReference>
<name>A0A318JPX4_9NOCA</name>
<organism evidence="1 2">
    <name type="scientific">Nocardia tenerifensis</name>
    <dbReference type="NCBI Taxonomy" id="228006"/>
    <lineage>
        <taxon>Bacteria</taxon>
        <taxon>Bacillati</taxon>
        <taxon>Actinomycetota</taxon>
        <taxon>Actinomycetes</taxon>
        <taxon>Mycobacteriales</taxon>
        <taxon>Nocardiaceae</taxon>
        <taxon>Nocardia</taxon>
    </lineage>
</organism>
<dbReference type="OrthoDB" id="3328874at2"/>
<evidence type="ECO:0008006" key="3">
    <source>
        <dbReference type="Google" id="ProtNLM"/>
    </source>
</evidence>
<protein>
    <recommendedName>
        <fullName evidence="3">Nuclease-like protein</fullName>
    </recommendedName>
</protein>
<dbReference type="Proteomes" id="UP000247569">
    <property type="component" value="Unassembled WGS sequence"/>
</dbReference>
<proteinExistence type="predicted"/>
<dbReference type="AlphaFoldDB" id="A0A318JPX4"/>
<evidence type="ECO:0000313" key="2">
    <source>
        <dbReference type="Proteomes" id="UP000247569"/>
    </source>
</evidence>
<keyword evidence="2" id="KW-1185">Reference proteome</keyword>
<gene>
    <name evidence="1" type="ORF">DFR70_12272</name>
</gene>